<dbReference type="PANTHER" id="PTHR10938:SF0">
    <property type="entry name" value="TRANSLATION INITIATION FACTOR IF-3, MITOCHONDRIAL"/>
    <property type="match status" value="1"/>
</dbReference>
<dbReference type="Pfam" id="PF05198">
    <property type="entry name" value="IF3_N"/>
    <property type="match status" value="1"/>
</dbReference>
<evidence type="ECO:0000256" key="3">
    <source>
        <dbReference type="ARBA" id="ARBA00022917"/>
    </source>
</evidence>
<dbReference type="SUPFAM" id="SSF55200">
    <property type="entry name" value="Translation initiation factor IF3, C-terminal domain"/>
    <property type="match status" value="1"/>
</dbReference>
<dbReference type="OrthoDB" id="9806014at2"/>
<dbReference type="GO" id="GO:0043022">
    <property type="term" value="F:ribosome binding"/>
    <property type="evidence" value="ECO:0007669"/>
    <property type="project" value="TreeGrafter"/>
</dbReference>
<organism evidence="9 10">
    <name type="scientific">Bradymonas sediminis</name>
    <dbReference type="NCBI Taxonomy" id="1548548"/>
    <lineage>
        <taxon>Bacteria</taxon>
        <taxon>Deltaproteobacteria</taxon>
        <taxon>Bradymonadales</taxon>
        <taxon>Bradymonadaceae</taxon>
        <taxon>Bradymonas</taxon>
    </lineage>
</organism>
<dbReference type="InterPro" id="IPR001288">
    <property type="entry name" value="Translation_initiation_fac_3"/>
</dbReference>
<feature type="domain" description="Translation initiation factor 3 C-terminal" evidence="7">
    <location>
        <begin position="93"/>
        <end position="180"/>
    </location>
</feature>
<keyword evidence="3 4" id="KW-0648">Protein biosynthesis</keyword>
<reference evidence="9 10" key="1">
    <citation type="submission" date="2018-06" db="EMBL/GenBank/DDBJ databases">
        <title>Lujinxingia sediminis gen. nov. sp. nov., a new facultative anaerobic member of the class Deltaproteobacteria, and proposal of Lujinxingaceae fam. nov.</title>
        <authorList>
            <person name="Guo L.-Y."/>
            <person name="Li C.-M."/>
            <person name="Wang S."/>
            <person name="Du Z.-J."/>
        </authorList>
    </citation>
    <scope>NUCLEOTIDE SEQUENCE [LARGE SCALE GENOMIC DNA]</scope>
    <source>
        <strain evidence="9 10">FA350</strain>
    </source>
</reference>
<keyword evidence="10" id="KW-1185">Reference proteome</keyword>
<comment type="similarity">
    <text evidence="1 4 6">Belongs to the IF-3 family.</text>
</comment>
<evidence type="ECO:0000256" key="5">
    <source>
        <dbReference type="NCBIfam" id="TIGR00168"/>
    </source>
</evidence>
<dbReference type="GO" id="GO:0005737">
    <property type="term" value="C:cytoplasm"/>
    <property type="evidence" value="ECO:0007669"/>
    <property type="project" value="UniProtKB-SubCell"/>
</dbReference>
<dbReference type="SUPFAM" id="SSF54364">
    <property type="entry name" value="Translation initiation factor IF3, N-terminal domain"/>
    <property type="match status" value="1"/>
</dbReference>
<comment type="subunit">
    <text evidence="4 6">Monomer.</text>
</comment>
<dbReference type="HAMAP" id="MF_00080">
    <property type="entry name" value="IF_3"/>
    <property type="match status" value="1"/>
</dbReference>
<gene>
    <name evidence="4" type="primary">infC</name>
    <name evidence="9" type="ORF">DN745_03790</name>
</gene>
<dbReference type="Gene3D" id="3.30.110.10">
    <property type="entry name" value="Translation initiation factor 3 (IF-3), C-terminal domain"/>
    <property type="match status" value="1"/>
</dbReference>
<evidence type="ECO:0000313" key="10">
    <source>
        <dbReference type="Proteomes" id="UP000249799"/>
    </source>
</evidence>
<evidence type="ECO:0000256" key="4">
    <source>
        <dbReference type="HAMAP-Rule" id="MF_00080"/>
    </source>
</evidence>
<dbReference type="Gene3D" id="3.10.20.80">
    <property type="entry name" value="Translation initiation factor 3 (IF-3), N-terminal domain"/>
    <property type="match status" value="1"/>
</dbReference>
<dbReference type="KEGG" id="bsed:DN745_03790"/>
<dbReference type="InterPro" id="IPR019815">
    <property type="entry name" value="Translation_initiation_fac_3_C"/>
</dbReference>
<dbReference type="NCBIfam" id="TIGR00168">
    <property type="entry name" value="infC"/>
    <property type="match status" value="1"/>
</dbReference>
<keyword evidence="2 4" id="KW-0396">Initiation factor</keyword>
<accession>A0A2Z4FHN8</accession>
<evidence type="ECO:0000259" key="8">
    <source>
        <dbReference type="Pfam" id="PF05198"/>
    </source>
</evidence>
<evidence type="ECO:0000256" key="1">
    <source>
        <dbReference type="ARBA" id="ARBA00005439"/>
    </source>
</evidence>
<dbReference type="EMBL" id="CP030032">
    <property type="protein sequence ID" value="AWV88511.1"/>
    <property type="molecule type" value="Genomic_DNA"/>
</dbReference>
<dbReference type="PROSITE" id="PS00938">
    <property type="entry name" value="IF3"/>
    <property type="match status" value="1"/>
</dbReference>
<dbReference type="InterPro" id="IPR036787">
    <property type="entry name" value="T_IF-3_N_sf"/>
</dbReference>
<comment type="function">
    <text evidence="4 6">IF-3 binds to the 30S ribosomal subunit and shifts the equilibrium between 70S ribosomes and their 50S and 30S subunits in favor of the free subunits, thus enhancing the availability of 30S subunits on which protein synthesis initiation begins.</text>
</comment>
<name>A0A2Z4FHN8_9DELT</name>
<dbReference type="GO" id="GO:0003743">
    <property type="term" value="F:translation initiation factor activity"/>
    <property type="evidence" value="ECO:0007669"/>
    <property type="project" value="UniProtKB-UniRule"/>
</dbReference>
<dbReference type="InterPro" id="IPR019814">
    <property type="entry name" value="Translation_initiation_fac_3_N"/>
</dbReference>
<dbReference type="RefSeq" id="WP_111332330.1">
    <property type="nucleotide sequence ID" value="NZ_CP030032.1"/>
</dbReference>
<dbReference type="InterPro" id="IPR036788">
    <property type="entry name" value="T_IF-3_C_sf"/>
</dbReference>
<sequence length="181" mass="20757">MVRRNSRSSKGGGSDSFRVNNSIRAREVRLIDPDGEQLGILSVEDAREKAEALDLDLVEVAPKAQPPVCKIMDYGKFKYQLSKKQKKATDNVSLKTLRMRPKTDTHDLETKLNRAAKFLQKGNQVKFVMQMRGRERQFSNHWVEHLEEIIEQLREQIDRDIKVVSAPESQGWQITAVIEPA</sequence>
<comment type="subcellular location">
    <subcellularLocation>
        <location evidence="4 6">Cytoplasm</location>
    </subcellularLocation>
</comment>
<dbReference type="AlphaFoldDB" id="A0A2Z4FHN8"/>
<keyword evidence="4" id="KW-0963">Cytoplasm</keyword>
<proteinExistence type="inferred from homology"/>
<dbReference type="FunFam" id="3.10.20.80:FF:000001">
    <property type="entry name" value="Translation initiation factor IF-3"/>
    <property type="match status" value="1"/>
</dbReference>
<evidence type="ECO:0000313" key="9">
    <source>
        <dbReference type="EMBL" id="AWV88511.1"/>
    </source>
</evidence>
<feature type="domain" description="Translation initiation factor 3 N-terminal" evidence="8">
    <location>
        <begin position="19"/>
        <end position="88"/>
    </location>
</feature>
<evidence type="ECO:0000256" key="6">
    <source>
        <dbReference type="RuleBase" id="RU000646"/>
    </source>
</evidence>
<protein>
    <recommendedName>
        <fullName evidence="4 5">Translation initiation factor IF-3</fullName>
    </recommendedName>
</protein>
<evidence type="ECO:0000256" key="2">
    <source>
        <dbReference type="ARBA" id="ARBA00022540"/>
    </source>
</evidence>
<dbReference type="Pfam" id="PF00707">
    <property type="entry name" value="IF3_C"/>
    <property type="match status" value="1"/>
</dbReference>
<evidence type="ECO:0000259" key="7">
    <source>
        <dbReference type="Pfam" id="PF00707"/>
    </source>
</evidence>
<dbReference type="PANTHER" id="PTHR10938">
    <property type="entry name" value="TRANSLATION INITIATION FACTOR IF-3"/>
    <property type="match status" value="1"/>
</dbReference>
<dbReference type="Proteomes" id="UP000249799">
    <property type="component" value="Chromosome"/>
</dbReference>
<dbReference type="GO" id="GO:0032790">
    <property type="term" value="P:ribosome disassembly"/>
    <property type="evidence" value="ECO:0007669"/>
    <property type="project" value="TreeGrafter"/>
</dbReference>
<dbReference type="InterPro" id="IPR019813">
    <property type="entry name" value="Translation_initiation_fac3_CS"/>
</dbReference>